<protein>
    <submittedName>
        <fullName evidence="2">Uncharacterized protein</fullName>
    </submittedName>
</protein>
<dbReference type="EMBL" id="PNOT02000047">
    <property type="protein sequence ID" value="TSE13390.1"/>
    <property type="molecule type" value="Genomic_DNA"/>
</dbReference>
<gene>
    <name evidence="2" type="ORF">C1D09_004190</name>
</gene>
<feature type="region of interest" description="Disordered" evidence="1">
    <location>
        <begin position="1"/>
        <end position="31"/>
    </location>
</feature>
<dbReference type="Proteomes" id="UP000235507">
    <property type="component" value="Unassembled WGS sequence"/>
</dbReference>
<dbReference type="RefSeq" id="WP_143973134.1">
    <property type="nucleotide sequence ID" value="NZ_PNOT02000047.1"/>
</dbReference>
<comment type="caution">
    <text evidence="2">The sequence shown here is derived from an EMBL/GenBank/DDBJ whole genome shotgun (WGS) entry which is preliminary data.</text>
</comment>
<dbReference type="AlphaFoldDB" id="A0A8T9AX60"/>
<dbReference type="OrthoDB" id="8101276at2"/>
<reference evidence="2" key="1">
    <citation type="submission" date="2019-07" db="EMBL/GenBank/DDBJ databases">
        <title>Mesorhizobum intechiensis sp. nov. isolated from nodules of Lotus tenuis growing in lowlands of the Flooding Pampa, Argentina.</title>
        <authorList>
            <person name="Estrella M.J."/>
            <person name="Torres Tejerizo G.A."/>
            <person name="Cumpa Velazquez L.M."/>
            <person name="Fontana F."/>
            <person name="Hansen L."/>
            <person name="Pistorio M."/>
            <person name="Sannazzaro A.I."/>
        </authorList>
    </citation>
    <scope>NUCLEOTIDE SEQUENCE</scope>
    <source>
        <strain evidence="2">BD68</strain>
    </source>
</reference>
<keyword evidence="3" id="KW-1185">Reference proteome</keyword>
<evidence type="ECO:0000256" key="1">
    <source>
        <dbReference type="SAM" id="MobiDB-lite"/>
    </source>
</evidence>
<sequence length="68" mass="7639">MPPKTMSRFWDNGMHKQKSPGETAQSDFAGLAQPNRFKSASVWLDSLPVRRYEAADPSSAFQLPGREK</sequence>
<proteinExistence type="predicted"/>
<evidence type="ECO:0000313" key="2">
    <source>
        <dbReference type="EMBL" id="TSE13390.1"/>
    </source>
</evidence>
<accession>A0A8T9AX60</accession>
<evidence type="ECO:0000313" key="3">
    <source>
        <dbReference type="Proteomes" id="UP000235507"/>
    </source>
</evidence>
<name>A0A8T9AX60_9HYPH</name>
<organism evidence="2 3">
    <name type="scientific">Mesorhizobium intechi</name>
    <dbReference type="NCBI Taxonomy" id="537601"/>
    <lineage>
        <taxon>Bacteria</taxon>
        <taxon>Pseudomonadati</taxon>
        <taxon>Pseudomonadota</taxon>
        <taxon>Alphaproteobacteria</taxon>
        <taxon>Hyphomicrobiales</taxon>
        <taxon>Phyllobacteriaceae</taxon>
        <taxon>Mesorhizobium</taxon>
    </lineage>
</organism>